<dbReference type="GO" id="GO:0042742">
    <property type="term" value="P:defense response to bacterium"/>
    <property type="evidence" value="ECO:0007669"/>
    <property type="project" value="TreeGrafter"/>
</dbReference>
<protein>
    <recommendedName>
        <fullName evidence="24">Cysteine-rich receptor-like protein kinase 25</fullName>
    </recommendedName>
</protein>
<evidence type="ECO:0000256" key="15">
    <source>
        <dbReference type="ARBA" id="ARBA00047558"/>
    </source>
</evidence>
<keyword evidence="5 19" id="KW-0812">Transmembrane</keyword>
<feature type="domain" description="Protein kinase" evidence="20">
    <location>
        <begin position="618"/>
        <end position="892"/>
    </location>
</feature>
<gene>
    <name evidence="22" type="ORF">VNO78_32703</name>
</gene>
<evidence type="ECO:0000256" key="1">
    <source>
        <dbReference type="ARBA" id="ARBA00004167"/>
    </source>
</evidence>
<keyword evidence="23" id="KW-1185">Reference proteome</keyword>
<keyword evidence="2" id="KW-0723">Serine/threonine-protein kinase</keyword>
<evidence type="ECO:0000256" key="14">
    <source>
        <dbReference type="ARBA" id="ARBA00023180"/>
    </source>
</evidence>
<keyword evidence="9" id="KW-0418">Kinase</keyword>
<feature type="transmembrane region" description="Helical" evidence="19">
    <location>
        <begin position="557"/>
        <end position="578"/>
    </location>
</feature>
<dbReference type="SUPFAM" id="SSF56112">
    <property type="entry name" value="Protein kinase-like (PK-like)"/>
    <property type="match status" value="1"/>
</dbReference>
<dbReference type="PROSITE" id="PS00107">
    <property type="entry name" value="PROTEIN_KINASE_ATP"/>
    <property type="match status" value="1"/>
</dbReference>
<dbReference type="PROSITE" id="PS51473">
    <property type="entry name" value="GNK2"/>
    <property type="match status" value="4"/>
</dbReference>
<dbReference type="EMBL" id="JAYMYS010000009">
    <property type="protein sequence ID" value="KAK7380205.1"/>
    <property type="molecule type" value="Genomic_DNA"/>
</dbReference>
<dbReference type="PANTHER" id="PTHR27002:SF402">
    <property type="entry name" value="CYSTEINE-RICH RECEPTOR-KINASE-LIKE PROTEIN"/>
    <property type="match status" value="1"/>
</dbReference>
<evidence type="ECO:0000256" key="8">
    <source>
        <dbReference type="ARBA" id="ARBA00022741"/>
    </source>
</evidence>
<keyword evidence="14" id="KW-0325">Glycoprotein</keyword>
<dbReference type="Gene3D" id="1.10.510.10">
    <property type="entry name" value="Transferase(Phosphotransferase) domain 1"/>
    <property type="match status" value="1"/>
</dbReference>
<organism evidence="22 23">
    <name type="scientific">Psophocarpus tetragonolobus</name>
    <name type="common">Winged bean</name>
    <name type="synonym">Dolichos tetragonolobus</name>
    <dbReference type="NCBI Taxonomy" id="3891"/>
    <lineage>
        <taxon>Eukaryota</taxon>
        <taxon>Viridiplantae</taxon>
        <taxon>Streptophyta</taxon>
        <taxon>Embryophyta</taxon>
        <taxon>Tracheophyta</taxon>
        <taxon>Spermatophyta</taxon>
        <taxon>Magnoliopsida</taxon>
        <taxon>eudicotyledons</taxon>
        <taxon>Gunneridae</taxon>
        <taxon>Pentapetalae</taxon>
        <taxon>rosids</taxon>
        <taxon>fabids</taxon>
        <taxon>Fabales</taxon>
        <taxon>Fabaceae</taxon>
        <taxon>Papilionoideae</taxon>
        <taxon>50 kb inversion clade</taxon>
        <taxon>NPAAA clade</taxon>
        <taxon>indigoferoid/millettioid clade</taxon>
        <taxon>Phaseoleae</taxon>
        <taxon>Psophocarpus</taxon>
    </lineage>
</organism>
<keyword evidence="6" id="KW-0732">Signal</keyword>
<dbReference type="Pfam" id="PF00069">
    <property type="entry name" value="Pkinase"/>
    <property type="match status" value="1"/>
</dbReference>
<dbReference type="SMART" id="SM00220">
    <property type="entry name" value="S_TKc"/>
    <property type="match status" value="1"/>
</dbReference>
<evidence type="ECO:0000256" key="17">
    <source>
        <dbReference type="PROSITE-ProRule" id="PRU10141"/>
    </source>
</evidence>
<evidence type="ECO:0000256" key="4">
    <source>
        <dbReference type="ARBA" id="ARBA00022679"/>
    </source>
</evidence>
<dbReference type="GO" id="GO:0005524">
    <property type="term" value="F:ATP binding"/>
    <property type="evidence" value="ECO:0007669"/>
    <property type="project" value="UniProtKB-UniRule"/>
</dbReference>
<dbReference type="Proteomes" id="UP001386955">
    <property type="component" value="Unassembled WGS sequence"/>
</dbReference>
<keyword evidence="13" id="KW-0675">Receptor</keyword>
<evidence type="ECO:0000313" key="23">
    <source>
        <dbReference type="Proteomes" id="UP001386955"/>
    </source>
</evidence>
<feature type="domain" description="Gnk2-homologous" evidence="21">
    <location>
        <begin position="181"/>
        <end position="291"/>
    </location>
</feature>
<dbReference type="InterPro" id="IPR017441">
    <property type="entry name" value="Protein_kinase_ATP_BS"/>
</dbReference>
<evidence type="ECO:0000256" key="16">
    <source>
        <dbReference type="ARBA" id="ARBA00047951"/>
    </source>
</evidence>
<feature type="binding site" evidence="17">
    <location>
        <position position="646"/>
    </location>
    <ligand>
        <name>ATP</name>
        <dbReference type="ChEBI" id="CHEBI:30616"/>
    </ligand>
</feature>
<feature type="compositionally biased region" description="Low complexity" evidence="18">
    <location>
        <begin position="917"/>
        <end position="931"/>
    </location>
</feature>
<dbReference type="FunFam" id="3.30.200.20:FF:000727">
    <property type="entry name" value="Cysteine-rich RLK (RECEPTOR-like protein kinase) 23"/>
    <property type="match status" value="1"/>
</dbReference>
<keyword evidence="11 19" id="KW-1133">Transmembrane helix</keyword>
<dbReference type="Pfam" id="PF01657">
    <property type="entry name" value="Stress-antifung"/>
    <property type="match status" value="4"/>
</dbReference>
<dbReference type="Gene3D" id="3.30.430.20">
    <property type="entry name" value="Gnk2 domain, C-X8-C-X2-C motif"/>
    <property type="match status" value="4"/>
</dbReference>
<reference evidence="22 23" key="1">
    <citation type="submission" date="2024-01" db="EMBL/GenBank/DDBJ databases">
        <title>The genomes of 5 underutilized Papilionoideae crops provide insights into root nodulation and disease resistanc.</title>
        <authorList>
            <person name="Jiang F."/>
        </authorList>
    </citation>
    <scope>NUCLEOTIDE SEQUENCE [LARGE SCALE GENOMIC DNA]</scope>
    <source>
        <strain evidence="22">DUOXIRENSHENG_FW03</strain>
        <tissue evidence="22">Leaves</tissue>
    </source>
</reference>
<dbReference type="InterPro" id="IPR038408">
    <property type="entry name" value="GNK2_sf"/>
</dbReference>
<dbReference type="PANTHER" id="PTHR27002">
    <property type="entry name" value="RECEPTOR-LIKE SERINE/THREONINE-PROTEIN KINASE SD1-8"/>
    <property type="match status" value="1"/>
</dbReference>
<proteinExistence type="predicted"/>
<evidence type="ECO:0000256" key="3">
    <source>
        <dbReference type="ARBA" id="ARBA00022553"/>
    </source>
</evidence>
<keyword evidence="7" id="KW-0677">Repeat</keyword>
<dbReference type="FunFam" id="3.30.430.20:FF:000012">
    <property type="entry name" value="Cysteine-rich receptor-like protein kinase 25"/>
    <property type="match status" value="2"/>
</dbReference>
<evidence type="ECO:0000256" key="5">
    <source>
        <dbReference type="ARBA" id="ARBA00022692"/>
    </source>
</evidence>
<dbReference type="GO" id="GO:0005886">
    <property type="term" value="C:plasma membrane"/>
    <property type="evidence" value="ECO:0007669"/>
    <property type="project" value="TreeGrafter"/>
</dbReference>
<evidence type="ECO:0000256" key="6">
    <source>
        <dbReference type="ARBA" id="ARBA00022729"/>
    </source>
</evidence>
<keyword evidence="12 19" id="KW-0472">Membrane</keyword>
<evidence type="ECO:0000256" key="19">
    <source>
        <dbReference type="SAM" id="Phobius"/>
    </source>
</evidence>
<dbReference type="CDD" id="cd14066">
    <property type="entry name" value="STKc_IRAK"/>
    <property type="match status" value="1"/>
</dbReference>
<evidence type="ECO:0000259" key="20">
    <source>
        <dbReference type="PROSITE" id="PS50011"/>
    </source>
</evidence>
<dbReference type="InterPro" id="IPR000719">
    <property type="entry name" value="Prot_kinase_dom"/>
</dbReference>
<evidence type="ECO:0000256" key="10">
    <source>
        <dbReference type="ARBA" id="ARBA00022840"/>
    </source>
</evidence>
<sequence length="941" mass="105115">MHVVQSFPRTMVIVDRPKARGSNFTLMIMLIVSEWYRTSMASSKSLLLLTYLSLVSYAITTEAQNEPFFLYKDCSSDKTSPGTSFQLNLNDLLSSLSSNAAGNTQFYNTAVSTGENPSDSIHGLFMCRGDVSSNFCHLCVLNATQKLSECSLSKVAVIWYEECMIWYSTSPIVSADSPLSITPNSSMKNSGRVSDPDNFMPSVFSTLNQTADQASQSTVDNKKFATKEAKVLGSQIETVYCLAQCTPNLSPHDCRTCLSHAVDQIKGCCNGRIGGRILFPSCNVRYELYPFYHVPSSTPTPNLVPETKTSHADSSYVSEEPIYISHNCTNKTSLISNNTFQTYLTTLFSSLASNSTSGKKFYDANVAETVFGLFLCREDLSSELCGKCVKNATHELSSKCHLFHEAIVWYSQCMLRYSYRNFSNKVETSPVFSELNTTNTDKEQNYFTVKLAKTLDQAAIQAGDSHVRNGTTTTKLNDVQTIYALAQCTQDLSIEDCKGCLGFVIGTSIPWSRLGSIGGRVLYPSCNIRFELFQFYEVSNKTEMPSPERRTGQSRKIILIVVLSCTSVTLFSAAYYYLHKKARKRHAATLQENFGREIATLESLQFDLATIKAATDNFSDQNKIGKGGFGEVYKGILLDGSQIAVKRLSKGSKQGANEFKNEALLIAKLQHRNLVTLIGFCFEEQEKILVYEYVANKSLDHFLFDSQMRKLLSWSERYDIIGGIARGILYLHVHSRLKVIHRDLKPSNVLLDECMIPKISDFGLARIVQINQDQGNTNIIVGTYGYMSPEYAMFGQFSDVFSFGVMVLEIISGKKNLSSYESHRITDGLLSFVWKQWRDSTPFNTLDPNVADNFSESEVIKCIKIGLLCVQQDPDVRPTMVTVVSYLSSHFIELPTPEEPAFFLRGRMDENIVARESSSSQSNTSTQFSNNGMSISQFLPR</sequence>
<feature type="domain" description="Gnk2-homologous" evidence="21">
    <location>
        <begin position="322"/>
        <end position="422"/>
    </location>
</feature>
<comment type="caution">
    <text evidence="22">The sequence shown here is derived from an EMBL/GenBank/DDBJ whole genome shotgun (WGS) entry which is preliminary data.</text>
</comment>
<dbReference type="Gene3D" id="3.30.200.20">
    <property type="entry name" value="Phosphorylase Kinase, domain 1"/>
    <property type="match status" value="1"/>
</dbReference>
<dbReference type="InterPro" id="IPR008271">
    <property type="entry name" value="Ser/Thr_kinase_AS"/>
</dbReference>
<dbReference type="PROSITE" id="PS00108">
    <property type="entry name" value="PROTEIN_KINASE_ST"/>
    <property type="match status" value="1"/>
</dbReference>
<evidence type="ECO:0000256" key="2">
    <source>
        <dbReference type="ARBA" id="ARBA00022527"/>
    </source>
</evidence>
<feature type="region of interest" description="Disordered" evidence="18">
    <location>
        <begin position="914"/>
        <end position="941"/>
    </location>
</feature>
<name>A0AAN9NVN0_PSOTE</name>
<dbReference type="CDD" id="cd23509">
    <property type="entry name" value="Gnk2-like"/>
    <property type="match status" value="4"/>
</dbReference>
<dbReference type="GO" id="GO:0004674">
    <property type="term" value="F:protein serine/threonine kinase activity"/>
    <property type="evidence" value="ECO:0007669"/>
    <property type="project" value="UniProtKB-KW"/>
</dbReference>
<evidence type="ECO:0000256" key="13">
    <source>
        <dbReference type="ARBA" id="ARBA00023170"/>
    </source>
</evidence>
<feature type="compositionally biased region" description="Polar residues" evidence="18">
    <location>
        <begin position="932"/>
        <end position="941"/>
    </location>
</feature>
<keyword evidence="3" id="KW-0597">Phosphoprotein</keyword>
<evidence type="ECO:0000256" key="7">
    <source>
        <dbReference type="ARBA" id="ARBA00022737"/>
    </source>
</evidence>
<evidence type="ECO:0000256" key="12">
    <source>
        <dbReference type="ARBA" id="ARBA00023136"/>
    </source>
</evidence>
<evidence type="ECO:0000313" key="22">
    <source>
        <dbReference type="EMBL" id="KAK7380205.1"/>
    </source>
</evidence>
<keyword evidence="8 17" id="KW-0547">Nucleotide-binding</keyword>
<keyword evidence="10 17" id="KW-0067">ATP-binding</keyword>
<evidence type="ECO:0000256" key="9">
    <source>
        <dbReference type="ARBA" id="ARBA00022777"/>
    </source>
</evidence>
<dbReference type="AlphaFoldDB" id="A0AAN9NVN0"/>
<comment type="subcellular location">
    <subcellularLocation>
        <location evidence="1">Membrane</location>
        <topology evidence="1">Single-pass membrane protein</topology>
    </subcellularLocation>
</comment>
<dbReference type="FunFam" id="3.30.430.20:FF:000013">
    <property type="entry name" value="Cysteine-rich RLK (RECEPTOR-like protein kinase) 23"/>
    <property type="match status" value="2"/>
</dbReference>
<evidence type="ECO:0008006" key="24">
    <source>
        <dbReference type="Google" id="ProtNLM"/>
    </source>
</evidence>
<feature type="domain" description="Gnk2-homologous" evidence="21">
    <location>
        <begin position="428"/>
        <end position="535"/>
    </location>
</feature>
<feature type="domain" description="Gnk2-homologous" evidence="21">
    <location>
        <begin position="67"/>
        <end position="172"/>
    </location>
</feature>
<accession>A0AAN9NVN0</accession>
<evidence type="ECO:0000256" key="18">
    <source>
        <dbReference type="SAM" id="MobiDB-lite"/>
    </source>
</evidence>
<keyword evidence="4" id="KW-0808">Transferase</keyword>
<dbReference type="FunFam" id="1.10.510.10:FF:000129">
    <property type="entry name" value="cysteine-rich receptor-like protein kinase 10"/>
    <property type="match status" value="1"/>
</dbReference>
<dbReference type="InterPro" id="IPR002902">
    <property type="entry name" value="GNK2"/>
</dbReference>
<dbReference type="InterPro" id="IPR011009">
    <property type="entry name" value="Kinase-like_dom_sf"/>
</dbReference>
<dbReference type="PROSITE" id="PS50011">
    <property type="entry name" value="PROTEIN_KINASE_DOM"/>
    <property type="match status" value="1"/>
</dbReference>
<comment type="catalytic activity">
    <reaction evidence="16">
        <text>L-threonyl-[protein] + ATP = O-phospho-L-threonyl-[protein] + ADP + H(+)</text>
        <dbReference type="Rhea" id="RHEA:46608"/>
        <dbReference type="Rhea" id="RHEA-COMP:11060"/>
        <dbReference type="Rhea" id="RHEA-COMP:11605"/>
        <dbReference type="ChEBI" id="CHEBI:15378"/>
        <dbReference type="ChEBI" id="CHEBI:30013"/>
        <dbReference type="ChEBI" id="CHEBI:30616"/>
        <dbReference type="ChEBI" id="CHEBI:61977"/>
        <dbReference type="ChEBI" id="CHEBI:456216"/>
    </reaction>
</comment>
<evidence type="ECO:0000259" key="21">
    <source>
        <dbReference type="PROSITE" id="PS51473"/>
    </source>
</evidence>
<evidence type="ECO:0000256" key="11">
    <source>
        <dbReference type="ARBA" id="ARBA00022989"/>
    </source>
</evidence>
<comment type="catalytic activity">
    <reaction evidence="15">
        <text>L-seryl-[protein] + ATP = O-phospho-L-seryl-[protein] + ADP + H(+)</text>
        <dbReference type="Rhea" id="RHEA:17989"/>
        <dbReference type="Rhea" id="RHEA-COMP:9863"/>
        <dbReference type="Rhea" id="RHEA-COMP:11604"/>
        <dbReference type="ChEBI" id="CHEBI:15378"/>
        <dbReference type="ChEBI" id="CHEBI:29999"/>
        <dbReference type="ChEBI" id="CHEBI:30616"/>
        <dbReference type="ChEBI" id="CHEBI:83421"/>
        <dbReference type="ChEBI" id="CHEBI:456216"/>
    </reaction>
</comment>